<dbReference type="Proteomes" id="UP000036890">
    <property type="component" value="Unassembled WGS sequence"/>
</dbReference>
<name>A0A0L8A9M2_9GAMM</name>
<dbReference type="RefSeq" id="WP_010483767.1">
    <property type="nucleotide sequence ID" value="NZ_AJLO02000024.1"/>
</dbReference>
<dbReference type="SUPFAM" id="SSF53955">
    <property type="entry name" value="Lysozyme-like"/>
    <property type="match status" value="1"/>
</dbReference>
<organism evidence="1 2">
    <name type="scientific">Stenotrophomonas geniculata N1</name>
    <dbReference type="NCBI Taxonomy" id="1167641"/>
    <lineage>
        <taxon>Bacteria</taxon>
        <taxon>Pseudomonadati</taxon>
        <taxon>Pseudomonadota</taxon>
        <taxon>Gammaproteobacteria</taxon>
        <taxon>Lysobacterales</taxon>
        <taxon>Lysobacteraceae</taxon>
        <taxon>Stenotrophomonas</taxon>
    </lineage>
</organism>
<dbReference type="EMBL" id="AJLO02000024">
    <property type="protein sequence ID" value="KOE99068.1"/>
    <property type="molecule type" value="Genomic_DNA"/>
</dbReference>
<proteinExistence type="predicted"/>
<protein>
    <submittedName>
        <fullName evidence="1">Glycoside hydrolase</fullName>
    </submittedName>
</protein>
<accession>A0A0L8A9M2</accession>
<evidence type="ECO:0000313" key="1">
    <source>
        <dbReference type="EMBL" id="KOE99068.1"/>
    </source>
</evidence>
<dbReference type="InterPro" id="IPR023346">
    <property type="entry name" value="Lysozyme-like_dom_sf"/>
</dbReference>
<gene>
    <name evidence="1" type="ORF">W7K_11795</name>
</gene>
<evidence type="ECO:0000313" key="2">
    <source>
        <dbReference type="Proteomes" id="UP000036890"/>
    </source>
</evidence>
<dbReference type="Gene3D" id="1.10.530.10">
    <property type="match status" value="1"/>
</dbReference>
<sequence>MTAAAASALGGANIAAFLDMLAVSEGTDIPNQRSRDRGYDVIVGGQLFNDYRDHPRVLVSLPRYGIKSSAAGRYQFLRSTWDDLRARLGLPDFGPVSQDRAAVALLKQCGAYELIRLGRFDAGVNAARRIWASLPGAGYGQKEHALETLRVAYRAAGGGLQ</sequence>
<dbReference type="GO" id="GO:0016787">
    <property type="term" value="F:hydrolase activity"/>
    <property type="evidence" value="ECO:0007669"/>
    <property type="project" value="UniProtKB-KW"/>
</dbReference>
<dbReference type="AlphaFoldDB" id="A0A0L8A9M2"/>
<reference evidence="1 2" key="1">
    <citation type="journal article" date="2012" name="J. Bacteriol.">
        <title>Genome sequence of a novel nicotine-degrading strain, Pseudomonas geniculata N1.</title>
        <authorList>
            <person name="Tang H."/>
            <person name="Yu H."/>
            <person name="Tai C."/>
            <person name="Huang K."/>
            <person name="Liu Y."/>
            <person name="Wang L."/>
            <person name="Yao Y."/>
            <person name="Wu G."/>
            <person name="Xu P."/>
        </authorList>
    </citation>
    <scope>NUCLEOTIDE SEQUENCE [LARGE SCALE GENOMIC DNA]</scope>
    <source>
        <strain evidence="1 2">N1</strain>
    </source>
</reference>
<comment type="caution">
    <text evidence="1">The sequence shown here is derived from an EMBL/GenBank/DDBJ whole genome shotgun (WGS) entry which is preliminary data.</text>
</comment>
<dbReference type="CDD" id="cd00736">
    <property type="entry name" value="lambda_lys-like"/>
    <property type="match status" value="1"/>
</dbReference>
<dbReference type="OrthoDB" id="8660079at2"/>
<keyword evidence="1" id="KW-0378">Hydrolase</keyword>